<dbReference type="PATRIC" id="fig|81857.3.peg.970"/>
<evidence type="ECO:0000313" key="4">
    <source>
        <dbReference type="EMBL" id="KRN28760.1"/>
    </source>
</evidence>
<dbReference type="GO" id="GO:0003677">
    <property type="term" value="F:DNA binding"/>
    <property type="evidence" value="ECO:0007669"/>
    <property type="project" value="UniProtKB-UniRule"/>
</dbReference>
<keyword evidence="6" id="KW-1185">Reference proteome</keyword>
<feature type="domain" description="HTH tetR-type" evidence="3">
    <location>
        <begin position="7"/>
        <end position="67"/>
    </location>
</feature>
<dbReference type="Proteomes" id="UP000051645">
    <property type="component" value="Unassembled WGS sequence"/>
</dbReference>
<dbReference type="RefSeq" id="WP_057769072.1">
    <property type="nucleotide sequence ID" value="NZ_JQAZ01000002.1"/>
</dbReference>
<protein>
    <recommendedName>
        <fullName evidence="3">HTH tetR-type domain-containing protein</fullName>
    </recommendedName>
</protein>
<keyword evidence="1 2" id="KW-0238">DNA-binding</keyword>
<dbReference type="SUPFAM" id="SSF46689">
    <property type="entry name" value="Homeodomain-like"/>
    <property type="match status" value="1"/>
</dbReference>
<dbReference type="InterPro" id="IPR001647">
    <property type="entry name" value="HTH_TetR"/>
</dbReference>
<gene>
    <name evidence="4" type="ORF">IV38_GL000965</name>
    <name evidence="5" type="ORF">IV40_GL000888</name>
</gene>
<evidence type="ECO:0000313" key="6">
    <source>
        <dbReference type="Proteomes" id="UP000051645"/>
    </source>
</evidence>
<dbReference type="Gene3D" id="1.10.357.10">
    <property type="entry name" value="Tetracycline Repressor, domain 2"/>
    <property type="match status" value="1"/>
</dbReference>
<comment type="caution">
    <text evidence="5">The sequence shown here is derived from an EMBL/GenBank/DDBJ whole genome shotgun (WGS) entry which is preliminary data.</text>
</comment>
<dbReference type="PANTHER" id="PTHR43479">
    <property type="entry name" value="ACREF/ENVCD OPERON REPRESSOR-RELATED"/>
    <property type="match status" value="1"/>
</dbReference>
<sequence>MQDIRKVKTERDIQTALLKLLREKTFDKITIADICATALTGRSTFYDHYTDKYALLEQMVAHYTDLFARLMHDRLNVLMSESGDKALIAFYKRLQPQGQAILTLLDVHEENADLTKNIKQELKEEWTHYLDTSDRPSTLPRDFMVFLGTDVVMSFIRWSLTHTVDEAIAHFAGRFRQAMFE</sequence>
<evidence type="ECO:0000256" key="1">
    <source>
        <dbReference type="ARBA" id="ARBA00023125"/>
    </source>
</evidence>
<dbReference type="PROSITE" id="PS50977">
    <property type="entry name" value="HTH_TETR_2"/>
    <property type="match status" value="1"/>
</dbReference>
<dbReference type="Pfam" id="PF00440">
    <property type="entry name" value="TetR_N"/>
    <property type="match status" value="1"/>
</dbReference>
<evidence type="ECO:0000259" key="3">
    <source>
        <dbReference type="PROSITE" id="PS50977"/>
    </source>
</evidence>
<reference evidence="6 7" key="1">
    <citation type="journal article" date="2015" name="Genome Announc.">
        <title>Expanding the biotechnology potential of lactobacilli through comparative genomics of 213 strains and associated genera.</title>
        <authorList>
            <person name="Sun Z."/>
            <person name="Harris H.M."/>
            <person name="McCann A."/>
            <person name="Guo C."/>
            <person name="Argimon S."/>
            <person name="Zhang W."/>
            <person name="Yang X."/>
            <person name="Jeffery I.B."/>
            <person name="Cooney J.C."/>
            <person name="Kagawa T.F."/>
            <person name="Liu W."/>
            <person name="Song Y."/>
            <person name="Salvetti E."/>
            <person name="Wrobel A."/>
            <person name="Rasinkangas P."/>
            <person name="Parkhill J."/>
            <person name="Rea M.C."/>
            <person name="O'Sullivan O."/>
            <person name="Ritari J."/>
            <person name="Douillard F.P."/>
            <person name="Paul Ross R."/>
            <person name="Yang R."/>
            <person name="Briner A.E."/>
            <person name="Felis G.E."/>
            <person name="de Vos W.M."/>
            <person name="Barrangou R."/>
            <person name="Klaenhammer T.R."/>
            <person name="Caufield P.W."/>
            <person name="Cui Y."/>
            <person name="Zhang H."/>
            <person name="O'Toole P.W."/>
        </authorList>
    </citation>
    <scope>NUCLEOTIDE SEQUENCE [LARGE SCALE GENOMIC DNA]</scope>
    <source>
        <strain evidence="4 7">ATCC BAA-66</strain>
        <strain evidence="5 6">DSM 13344</strain>
    </source>
</reference>
<evidence type="ECO:0000313" key="7">
    <source>
        <dbReference type="Proteomes" id="UP000051751"/>
    </source>
</evidence>
<dbReference type="InterPro" id="IPR009057">
    <property type="entry name" value="Homeodomain-like_sf"/>
</dbReference>
<feature type="DNA-binding region" description="H-T-H motif" evidence="2">
    <location>
        <begin position="30"/>
        <end position="49"/>
    </location>
</feature>
<evidence type="ECO:0000313" key="5">
    <source>
        <dbReference type="EMBL" id="KRN32830.1"/>
    </source>
</evidence>
<name>A0A0R2FY12_9LACO</name>
<organism evidence="5 6">
    <name type="scientific">Lactobacillus selangorensis</name>
    <dbReference type="NCBI Taxonomy" id="81857"/>
    <lineage>
        <taxon>Bacteria</taxon>
        <taxon>Bacillati</taxon>
        <taxon>Bacillota</taxon>
        <taxon>Bacilli</taxon>
        <taxon>Lactobacillales</taxon>
        <taxon>Lactobacillaceae</taxon>
        <taxon>Lactobacillus</taxon>
    </lineage>
</organism>
<dbReference type="Proteomes" id="UP000051751">
    <property type="component" value="Unassembled WGS sequence"/>
</dbReference>
<dbReference type="InterPro" id="IPR050624">
    <property type="entry name" value="HTH-type_Tx_Regulator"/>
</dbReference>
<dbReference type="OrthoDB" id="9810250at2"/>
<dbReference type="EMBL" id="JQAZ01000002">
    <property type="protein sequence ID" value="KRN32830.1"/>
    <property type="molecule type" value="Genomic_DNA"/>
</dbReference>
<evidence type="ECO:0000256" key="2">
    <source>
        <dbReference type="PROSITE-ProRule" id="PRU00335"/>
    </source>
</evidence>
<dbReference type="EMBL" id="JQAT01000002">
    <property type="protein sequence ID" value="KRN28760.1"/>
    <property type="molecule type" value="Genomic_DNA"/>
</dbReference>
<dbReference type="AlphaFoldDB" id="A0A0R2FY12"/>
<accession>A0A0R2FY12</accession>
<dbReference type="PANTHER" id="PTHR43479:SF7">
    <property type="entry name" value="TETR-FAMILY TRANSCRIPTIONAL REGULATOR"/>
    <property type="match status" value="1"/>
</dbReference>
<proteinExistence type="predicted"/>
<dbReference type="STRING" id="81857.IV38_GL000965"/>